<dbReference type="Proteomes" id="UP001178507">
    <property type="component" value="Unassembled WGS sequence"/>
</dbReference>
<evidence type="ECO:0000256" key="1">
    <source>
        <dbReference type="SAM" id="MobiDB-lite"/>
    </source>
</evidence>
<reference evidence="2" key="1">
    <citation type="submission" date="2023-08" db="EMBL/GenBank/DDBJ databases">
        <authorList>
            <person name="Chen Y."/>
            <person name="Shah S."/>
            <person name="Dougan E. K."/>
            <person name="Thang M."/>
            <person name="Chan C."/>
        </authorList>
    </citation>
    <scope>NUCLEOTIDE SEQUENCE</scope>
</reference>
<comment type="caution">
    <text evidence="2">The sequence shown here is derived from an EMBL/GenBank/DDBJ whole genome shotgun (WGS) entry which is preliminary data.</text>
</comment>
<dbReference type="AlphaFoldDB" id="A0AA36IF97"/>
<organism evidence="2 3">
    <name type="scientific">Effrenium voratum</name>
    <dbReference type="NCBI Taxonomy" id="2562239"/>
    <lineage>
        <taxon>Eukaryota</taxon>
        <taxon>Sar</taxon>
        <taxon>Alveolata</taxon>
        <taxon>Dinophyceae</taxon>
        <taxon>Suessiales</taxon>
        <taxon>Symbiodiniaceae</taxon>
        <taxon>Effrenium</taxon>
    </lineage>
</organism>
<feature type="region of interest" description="Disordered" evidence="1">
    <location>
        <begin position="112"/>
        <end position="137"/>
    </location>
</feature>
<evidence type="ECO:0000313" key="2">
    <source>
        <dbReference type="EMBL" id="CAJ1385676.1"/>
    </source>
</evidence>
<accession>A0AA36IF97</accession>
<feature type="compositionally biased region" description="Pro residues" evidence="1">
    <location>
        <begin position="115"/>
        <end position="133"/>
    </location>
</feature>
<keyword evidence="3" id="KW-1185">Reference proteome</keyword>
<evidence type="ECO:0000313" key="3">
    <source>
        <dbReference type="Proteomes" id="UP001178507"/>
    </source>
</evidence>
<protein>
    <submittedName>
        <fullName evidence="2">Uncharacterized protein</fullName>
    </submittedName>
</protein>
<gene>
    <name evidence="2" type="ORF">EVOR1521_LOCUS12231</name>
</gene>
<proteinExistence type="predicted"/>
<sequence length="472" mass="52544">MCRKCGLKFEQDEIVRVAASIEAKATRPKLAKLQKKLDALDPALLAEARRRLRLRQGFAAAEVEVSQKRPQFVRTPWKGFNDVKVQMPNKPAGRRDSLNIRTIDLMEYLQEAEPDTPPASPGSPSVPLPPVMPKEPSGAEISKITIEGVLLDGRSMRALGYSSGDQNWRERFQCVRFAEWKIEIEGFVQLNNPPNIIIRLVSFLMCCRLNPGLHLEIALFALPELPELLQLCPQVRQSLLFALRKLEDVHLHEGHCFRLAETLARHAALRRMTWPSVASVDLEELAGQWQQLRNLSEEKAVMIAPQLRRYSLPPALARFRDLRSGDSVEVSLGTSSAVLAAGILSVRRRGPLARWVSSAFWPAASVEAPLPVSPLARKALALAQRRQAVRVVYSWSRCQSSSCSSAFGTVILLLLPILVICLRLCEDAYARAEGYPGALMSQHPLKALTFHDRLHFELLEGGGSGRLATGEL</sequence>
<name>A0AA36IF97_9DINO</name>
<dbReference type="EMBL" id="CAUJNA010001269">
    <property type="protein sequence ID" value="CAJ1385676.1"/>
    <property type="molecule type" value="Genomic_DNA"/>
</dbReference>